<evidence type="ECO:0000313" key="2">
    <source>
        <dbReference type="EMBL" id="QOY36632.1"/>
    </source>
</evidence>
<evidence type="ECO:0000313" key="1">
    <source>
        <dbReference type="EMBL" id="OIJ20466.1"/>
    </source>
</evidence>
<dbReference type="EMBL" id="CP063356">
    <property type="protein sequence ID" value="QOY36632.1"/>
    <property type="molecule type" value="Genomic_DNA"/>
</dbReference>
<reference evidence="2 3" key="3">
    <citation type="journal article" date="2019" name="Int. J. Syst. Evol. Microbiol.">
        <title>Anaerobacillus isosaccharinicus sp. nov., an alkaliphilic bacterium which degrades isosaccharinic acid.</title>
        <authorList>
            <person name="Bassil N.M."/>
            <person name="Lloyd J.R."/>
        </authorList>
    </citation>
    <scope>NUCLEOTIDE SEQUENCE [LARGE SCALE GENOMIC DNA]</scope>
    <source>
        <strain evidence="2 3">NB2006</strain>
    </source>
</reference>
<dbReference type="OrthoDB" id="2990080at2"/>
<reference evidence="2 3" key="2">
    <citation type="journal article" date="2017" name="Genome Announc.">
        <title>Draft Genome Sequences of Four Alkaliphilic Bacteria Belonging to the Anaerobacillus Genus.</title>
        <authorList>
            <person name="Bassil N.M."/>
            <person name="Lloyd J.R."/>
        </authorList>
    </citation>
    <scope>NUCLEOTIDE SEQUENCE [LARGE SCALE GENOMIC DNA]</scope>
    <source>
        <strain evidence="2 3">NB2006</strain>
    </source>
</reference>
<dbReference type="KEGG" id="aia:AWH56_002860"/>
<dbReference type="Proteomes" id="UP000180175">
    <property type="component" value="Chromosome"/>
</dbReference>
<evidence type="ECO:0000313" key="3">
    <source>
        <dbReference type="Proteomes" id="UP000180175"/>
    </source>
</evidence>
<dbReference type="RefSeq" id="WP_071316661.1">
    <property type="nucleotide sequence ID" value="NZ_CP063356.2"/>
</dbReference>
<name>A0A1S2M7C3_9BACI</name>
<dbReference type="EMBL" id="LQXD01000071">
    <property type="protein sequence ID" value="OIJ20466.1"/>
    <property type="molecule type" value="Genomic_DNA"/>
</dbReference>
<gene>
    <name evidence="2" type="ORF">AWH56_002860</name>
    <name evidence="1" type="ORF">AWH56_08085</name>
</gene>
<dbReference type="AlphaFoldDB" id="A0A1S2M7C3"/>
<keyword evidence="3" id="KW-1185">Reference proteome</keyword>
<reference evidence="1 3" key="1">
    <citation type="submission" date="2016-10" db="EMBL/GenBank/DDBJ databases">
        <title>Draft genome sequences of four alkaliphilic bacteria belonging to the Anaerobacillus genus.</title>
        <authorList>
            <person name="Bassil N.M."/>
            <person name="Lloyd J.R."/>
        </authorList>
    </citation>
    <scope>NUCLEOTIDE SEQUENCE [LARGE SCALE GENOMIC DNA]</scope>
    <source>
        <strain evidence="1 3">NB2006</strain>
    </source>
</reference>
<protein>
    <submittedName>
        <fullName evidence="1">Uncharacterized protein</fullName>
    </submittedName>
</protein>
<proteinExistence type="predicted"/>
<accession>A0A1S2M7C3</accession>
<sequence length="198" mass="22587">MSSKKKMKVSKHIKYGQITAFDVEMNTSLKKGLICFYCGVPLTFVRTHIKNDTIVPCFFRLQRGMGEHLYINGKACPNNSENPDTTNIDNSKEFNYQIENSLHCRVNIPSKFSKELMEVLDDELLNISSDTEKPIKKSAGNFQKSGKIKSDYINSAKGFSVLANKYWPSNWKKLKEITFKLEDYTATVTARIKCTSFA</sequence>
<reference evidence="2" key="4">
    <citation type="submission" date="2020-10" db="EMBL/GenBank/DDBJ databases">
        <authorList>
            <person name="Bassil N.M."/>
            <person name="Lloyd J.R."/>
        </authorList>
    </citation>
    <scope>NUCLEOTIDE SEQUENCE</scope>
    <source>
        <strain evidence="2">NB2006</strain>
    </source>
</reference>
<organism evidence="1 3">
    <name type="scientific">Anaerobacillus isosaccharinicus</name>
    <dbReference type="NCBI Taxonomy" id="1532552"/>
    <lineage>
        <taxon>Bacteria</taxon>
        <taxon>Bacillati</taxon>
        <taxon>Bacillota</taxon>
        <taxon>Bacilli</taxon>
        <taxon>Bacillales</taxon>
        <taxon>Bacillaceae</taxon>
        <taxon>Anaerobacillus</taxon>
    </lineage>
</organism>